<dbReference type="eggNOG" id="COG4729">
    <property type="taxonomic scope" value="Bacteria"/>
</dbReference>
<keyword evidence="3" id="KW-1185">Reference proteome</keyword>
<proteinExistence type="predicted"/>
<dbReference type="Proteomes" id="UP000006242">
    <property type="component" value="Unassembled WGS sequence"/>
</dbReference>
<reference evidence="2 3" key="2">
    <citation type="journal article" date="2013" name="PLoS ONE">
        <title>INDIGO - INtegrated Data Warehouse of MIcrobial GenOmes with Examples from the Red Sea Extremophiles.</title>
        <authorList>
            <person name="Alam I."/>
            <person name="Antunes A."/>
            <person name="Kamau A.A."/>
            <person name="Ba Alawi W."/>
            <person name="Kalkatawi M."/>
            <person name="Stingl U."/>
            <person name="Bajic V.B."/>
        </authorList>
    </citation>
    <scope>NUCLEOTIDE SEQUENCE [LARGE SCALE GENOMIC DNA]</scope>
    <source>
        <strain evidence="2 3">E1L3A</strain>
    </source>
</reference>
<reference evidence="2 3" key="1">
    <citation type="journal article" date="2011" name="J. Bacteriol.">
        <title>Genome sequence of Salinisphaera shabanensis, a gammaproteobacterium from the harsh, variable environment of the brine-seawater interface of the Shaban Deep in the Red Sea.</title>
        <authorList>
            <person name="Antunes A."/>
            <person name="Alam I."/>
            <person name="Bajic V.B."/>
            <person name="Stingl U."/>
        </authorList>
    </citation>
    <scope>NUCLEOTIDE SEQUENCE [LARGE SCALE GENOMIC DNA]</scope>
    <source>
        <strain evidence="2 3">E1L3A</strain>
    </source>
</reference>
<dbReference type="AlphaFoldDB" id="U2FY94"/>
<dbReference type="InterPro" id="IPR015001">
    <property type="entry name" value="DUF1850"/>
</dbReference>
<evidence type="ECO:0008006" key="4">
    <source>
        <dbReference type="Google" id="ProtNLM"/>
    </source>
</evidence>
<dbReference type="Pfam" id="PF08905">
    <property type="entry name" value="DUF1850"/>
    <property type="match status" value="1"/>
</dbReference>
<evidence type="ECO:0000256" key="1">
    <source>
        <dbReference type="SAM" id="Phobius"/>
    </source>
</evidence>
<evidence type="ECO:0000313" key="3">
    <source>
        <dbReference type="Proteomes" id="UP000006242"/>
    </source>
</evidence>
<accession>U2FY94</accession>
<dbReference type="EMBL" id="AFNV02000012">
    <property type="protein sequence ID" value="ERJ19123.1"/>
    <property type="molecule type" value="Genomic_DNA"/>
</dbReference>
<gene>
    <name evidence="2" type="ORF">SSPSH_001962</name>
</gene>
<dbReference type="STRING" id="1033802.SSPSH_001962"/>
<protein>
    <recommendedName>
        <fullName evidence="4">DUF1850 domain-containing protein</fullName>
    </recommendedName>
</protein>
<evidence type="ECO:0000313" key="2">
    <source>
        <dbReference type="EMBL" id="ERJ19123.1"/>
    </source>
</evidence>
<keyword evidence="1" id="KW-0812">Transmembrane</keyword>
<comment type="caution">
    <text evidence="2">The sequence shown here is derived from an EMBL/GenBank/DDBJ whole genome shotgun (WGS) entry which is preliminary data.</text>
</comment>
<feature type="transmembrane region" description="Helical" evidence="1">
    <location>
        <begin position="6"/>
        <end position="25"/>
    </location>
</feature>
<dbReference type="OrthoDB" id="5298197at2"/>
<keyword evidence="1" id="KW-1133">Transmembrane helix</keyword>
<organism evidence="2 3">
    <name type="scientific">Salinisphaera shabanensis E1L3A</name>
    <dbReference type="NCBI Taxonomy" id="1033802"/>
    <lineage>
        <taxon>Bacteria</taxon>
        <taxon>Pseudomonadati</taxon>
        <taxon>Pseudomonadota</taxon>
        <taxon>Gammaproteobacteria</taxon>
        <taxon>Salinisphaerales</taxon>
        <taxon>Salinisphaeraceae</taxon>
        <taxon>Salinisphaera</taxon>
    </lineage>
</organism>
<keyword evidence="1" id="KW-0472">Membrane</keyword>
<name>U2FY94_9GAMM</name>
<sequence>MAHFRAGFYGVCAVLLIVLAGLVGWPRTWLAVRDAEGLRYAFVVQGDSRFSLAWMHSVEKENWVETFRIDDGSIVLVSTRFKTFGAGVPERAGHQTRLENGWVVMDAIERVVDPLAVQAASAEHYRMRYGGRWFALSQNGEAPIMSFAVRQGTVIGMWAGIVGAWRAPDTGKP</sequence>